<gene>
    <name evidence="4" type="ORF">CTI12_AA103490</name>
</gene>
<dbReference type="InterPro" id="IPR029035">
    <property type="entry name" value="DHS-like_NAD/FAD-binding_dom"/>
</dbReference>
<dbReference type="STRING" id="35608.A0A2U1PWL2"/>
<dbReference type="Gene3D" id="2.130.10.10">
    <property type="entry name" value="YVTN repeat-like/Quinoprotein amine dehydrogenase"/>
    <property type="match status" value="1"/>
</dbReference>
<comment type="caution">
    <text evidence="4">The sequence shown here is derived from an EMBL/GenBank/DDBJ whole genome shotgun (WGS) entry which is preliminary data.</text>
</comment>
<name>A0A2U1PWL2_ARTAN</name>
<dbReference type="OrthoDB" id="27911at2759"/>
<dbReference type="PANTHER" id="PTHR11703:SF0">
    <property type="entry name" value="DEOXYHYPUSINE SYNTHASE"/>
    <property type="match status" value="1"/>
</dbReference>
<evidence type="ECO:0000313" key="4">
    <source>
        <dbReference type="EMBL" id="PWA90097.1"/>
    </source>
</evidence>
<dbReference type="Proteomes" id="UP000245207">
    <property type="component" value="Unassembled WGS sequence"/>
</dbReference>
<dbReference type="InterPro" id="IPR001680">
    <property type="entry name" value="WD40_rpt"/>
</dbReference>
<dbReference type="Gene3D" id="3.40.910.10">
    <property type="entry name" value="Deoxyhypusine synthase"/>
    <property type="match status" value="1"/>
</dbReference>
<dbReference type="SMART" id="SM00320">
    <property type="entry name" value="WD40"/>
    <property type="match status" value="2"/>
</dbReference>
<evidence type="ECO:0000256" key="2">
    <source>
        <dbReference type="ARBA" id="ARBA00009892"/>
    </source>
</evidence>
<evidence type="ECO:0000256" key="3">
    <source>
        <dbReference type="ARBA" id="ARBA00023027"/>
    </source>
</evidence>
<reference evidence="4 5" key="1">
    <citation type="journal article" date="2018" name="Mol. Plant">
        <title>The genome of Artemisia annua provides insight into the evolution of Asteraceae family and artemisinin biosynthesis.</title>
        <authorList>
            <person name="Shen Q."/>
            <person name="Zhang L."/>
            <person name="Liao Z."/>
            <person name="Wang S."/>
            <person name="Yan T."/>
            <person name="Shi P."/>
            <person name="Liu M."/>
            <person name="Fu X."/>
            <person name="Pan Q."/>
            <person name="Wang Y."/>
            <person name="Lv Z."/>
            <person name="Lu X."/>
            <person name="Zhang F."/>
            <person name="Jiang W."/>
            <person name="Ma Y."/>
            <person name="Chen M."/>
            <person name="Hao X."/>
            <person name="Li L."/>
            <person name="Tang Y."/>
            <person name="Lv G."/>
            <person name="Zhou Y."/>
            <person name="Sun X."/>
            <person name="Brodelius P.E."/>
            <person name="Rose J.K.C."/>
            <person name="Tang K."/>
        </authorList>
    </citation>
    <scope>NUCLEOTIDE SEQUENCE [LARGE SCALE GENOMIC DNA]</scope>
    <source>
        <strain evidence="5">cv. Huhao1</strain>
        <tissue evidence="4">Leaf</tissue>
    </source>
</reference>
<evidence type="ECO:0000313" key="5">
    <source>
        <dbReference type="Proteomes" id="UP000245207"/>
    </source>
</evidence>
<dbReference type="SUPFAM" id="SSF50978">
    <property type="entry name" value="WD40 repeat-like"/>
    <property type="match status" value="1"/>
</dbReference>
<dbReference type="InterPro" id="IPR036982">
    <property type="entry name" value="Deoxyhypusine_synthase_sf"/>
</dbReference>
<organism evidence="4 5">
    <name type="scientific">Artemisia annua</name>
    <name type="common">Sweet wormwood</name>
    <dbReference type="NCBI Taxonomy" id="35608"/>
    <lineage>
        <taxon>Eukaryota</taxon>
        <taxon>Viridiplantae</taxon>
        <taxon>Streptophyta</taxon>
        <taxon>Embryophyta</taxon>
        <taxon>Tracheophyta</taxon>
        <taxon>Spermatophyta</taxon>
        <taxon>Magnoliopsida</taxon>
        <taxon>eudicotyledons</taxon>
        <taxon>Gunneridae</taxon>
        <taxon>Pentapetalae</taxon>
        <taxon>asterids</taxon>
        <taxon>campanulids</taxon>
        <taxon>Asterales</taxon>
        <taxon>Asteraceae</taxon>
        <taxon>Asteroideae</taxon>
        <taxon>Anthemideae</taxon>
        <taxon>Artemisiinae</taxon>
        <taxon>Artemisia</taxon>
    </lineage>
</organism>
<proteinExistence type="inferred from homology"/>
<dbReference type="Pfam" id="PF01916">
    <property type="entry name" value="DS"/>
    <property type="match status" value="1"/>
</dbReference>
<dbReference type="SUPFAM" id="SSF52467">
    <property type="entry name" value="DHS-like NAD/FAD-binding domain"/>
    <property type="match status" value="1"/>
</dbReference>
<comment type="similarity">
    <text evidence="2">Belongs to the deoxyhypusine synthase family.</text>
</comment>
<dbReference type="GO" id="GO:0005737">
    <property type="term" value="C:cytoplasm"/>
    <property type="evidence" value="ECO:0007669"/>
    <property type="project" value="TreeGrafter"/>
</dbReference>
<sequence length="703" mass="79348">MKYPYRFWISLKFPSRFFWVLIKLAGLVKSNLNIGVLSEVAGDMFGFPSETNGYTFTNGITRNCELKGHTDWIRSLDYSLSVSVNGEAHYLLLVSSSQDKCIRIWKMALCDSVNSFDKKKAENSLAYHIQGPVFTAGCFPIKCLKNILLSVKKISQNVRSILAHRFGGSFHFWKNVGTEYDNWKLQKVPSGHFAAVTDLSWGGGGEYIMSVSNDQLNEASLTGDNSWHEIAHPQVHDRSGIDGFDTLETIPDVVSSVLTELPIEEQLAWYTLCPKSDKLYDHGNGFFSLHCDHQGKVVASDCKVLLLTMLTCINYSVCFCLRRKVNFIVILLQAQPVSVPEIWLWEKHFCRYYACSAYNRGSHICYKRCSWTIYVLISFGGAFQMGSMEELELWPMFDRHFSVEEHDKLVGRIIGTTGAEVLQSMLPSVTCVLTEDEHNRMVDAWRKATKKLMFTKWFNEWWEERAPSSDSSASTRRKLENGDYYSDFDSRLYLKEEKAKHHMVKLYMDVCLVLRLSSTSTSSPLPCLGRKNVLWTPSKVTARLGKEINNESSYLYWAYKNDIPIFCPGLTDGSLEDMLYIHSFRDLSLVVDVVQDIRAINGEAVHANPRKTGMIILGGGLPKHHICNANMMRNGADYAVYINTAQEFDGSDSGASPDEAVSSGKIRGSAKSVKVHCDATIAFPLLVAQTFAQKREKPAEPSS</sequence>
<dbReference type="GO" id="GO:0034038">
    <property type="term" value="F:deoxyhypusine synthase activity"/>
    <property type="evidence" value="ECO:0007669"/>
    <property type="project" value="TreeGrafter"/>
</dbReference>
<dbReference type="PANTHER" id="PTHR11703">
    <property type="entry name" value="DEOXYHYPUSINE SYNTHASE"/>
    <property type="match status" value="1"/>
</dbReference>
<dbReference type="EMBL" id="PKPP01000655">
    <property type="protein sequence ID" value="PWA90097.1"/>
    <property type="molecule type" value="Genomic_DNA"/>
</dbReference>
<protein>
    <submittedName>
        <fullName evidence="4">Deoxyhypusine synthase</fullName>
    </submittedName>
</protein>
<keyword evidence="3" id="KW-0520">NAD</keyword>
<dbReference type="Pfam" id="PF00400">
    <property type="entry name" value="WD40"/>
    <property type="match status" value="1"/>
</dbReference>
<comment type="cofactor">
    <cofactor evidence="1">
        <name>NAD(+)</name>
        <dbReference type="ChEBI" id="CHEBI:57540"/>
    </cofactor>
</comment>
<dbReference type="FunFam" id="3.40.910.10:FF:000010">
    <property type="entry name" value="Deoxyhypusine synthase"/>
    <property type="match status" value="1"/>
</dbReference>
<accession>A0A2U1PWL2</accession>
<dbReference type="InterPro" id="IPR015943">
    <property type="entry name" value="WD40/YVTN_repeat-like_dom_sf"/>
</dbReference>
<dbReference type="InterPro" id="IPR002773">
    <property type="entry name" value="Deoxyhypusine_synthase"/>
</dbReference>
<keyword evidence="5" id="KW-1185">Reference proteome</keyword>
<dbReference type="AlphaFoldDB" id="A0A2U1PWL2"/>
<dbReference type="InterPro" id="IPR036322">
    <property type="entry name" value="WD40_repeat_dom_sf"/>
</dbReference>
<evidence type="ECO:0000256" key="1">
    <source>
        <dbReference type="ARBA" id="ARBA00001911"/>
    </source>
</evidence>